<sequence>MSNRSTEKKEKMSPKSDYVCSVEVVDQQKVTHVNQVLPEKMVTRQMAEFFKSLSDPTRLRIVQALLEEELCVCDISAIVDISISAISHQLRLLRSMHIVKFRKQGKMVYYSLEDEHISRMLEIALEHLNEKANER</sequence>
<name>A0A1J1CF98_CALAY</name>
<dbReference type="PRINTS" id="PR00778">
    <property type="entry name" value="HTHARSR"/>
</dbReference>
<dbReference type="InterPro" id="IPR018334">
    <property type="entry name" value="ArsR_HTH"/>
</dbReference>
<evidence type="ECO:0000259" key="4">
    <source>
        <dbReference type="PROSITE" id="PS50987"/>
    </source>
</evidence>
<dbReference type="PANTHER" id="PTHR43132">
    <property type="entry name" value="ARSENICAL RESISTANCE OPERON REPRESSOR ARSR-RELATED"/>
    <property type="match status" value="1"/>
</dbReference>
<dbReference type="Proteomes" id="UP000183868">
    <property type="component" value="Chromosome"/>
</dbReference>
<keyword evidence="3" id="KW-0804">Transcription</keyword>
<evidence type="ECO:0000256" key="1">
    <source>
        <dbReference type="ARBA" id="ARBA00023015"/>
    </source>
</evidence>
<dbReference type="CDD" id="cd00090">
    <property type="entry name" value="HTH_ARSR"/>
    <property type="match status" value="1"/>
</dbReference>
<feature type="domain" description="HTH arsR-type" evidence="4">
    <location>
        <begin position="38"/>
        <end position="132"/>
    </location>
</feature>
<evidence type="ECO:0000313" key="5">
    <source>
        <dbReference type="EMBL" id="APF20608.1"/>
    </source>
</evidence>
<proteinExistence type="predicted"/>
<dbReference type="GO" id="GO:0003700">
    <property type="term" value="F:DNA-binding transcription factor activity"/>
    <property type="evidence" value="ECO:0007669"/>
    <property type="project" value="InterPro"/>
</dbReference>
<dbReference type="EMBL" id="CP018099">
    <property type="protein sequence ID" value="APF20608.1"/>
    <property type="molecule type" value="Genomic_DNA"/>
</dbReference>
<dbReference type="AlphaFoldDB" id="A0A1J1CF98"/>
<organism evidence="5 6">
    <name type="scientific">Caldithrix abyssi DSM 13497</name>
    <dbReference type="NCBI Taxonomy" id="880073"/>
    <lineage>
        <taxon>Bacteria</taxon>
        <taxon>Pseudomonadati</taxon>
        <taxon>Calditrichota</taxon>
        <taxon>Calditrichia</taxon>
        <taxon>Calditrichales</taxon>
        <taxon>Calditrichaceae</taxon>
        <taxon>Caldithrix</taxon>
    </lineage>
</organism>
<dbReference type="NCBIfam" id="NF033788">
    <property type="entry name" value="HTH_metalloreg"/>
    <property type="match status" value="1"/>
</dbReference>
<dbReference type="PANTHER" id="PTHR43132:SF6">
    <property type="entry name" value="HTH-TYPE TRANSCRIPTIONAL REPRESSOR CZRA"/>
    <property type="match status" value="1"/>
</dbReference>
<dbReference type="Pfam" id="PF01022">
    <property type="entry name" value="HTH_5"/>
    <property type="match status" value="1"/>
</dbReference>
<dbReference type="KEGG" id="caby:Cabys_3863"/>
<dbReference type="InterPro" id="IPR051011">
    <property type="entry name" value="Metal_resp_trans_reg"/>
</dbReference>
<protein>
    <submittedName>
        <fullName evidence="5">Transcriptional regulator, ArsR family</fullName>
    </submittedName>
</protein>
<dbReference type="PROSITE" id="PS00846">
    <property type="entry name" value="HTH_ARSR_1"/>
    <property type="match status" value="1"/>
</dbReference>
<dbReference type="Gene3D" id="1.10.10.10">
    <property type="entry name" value="Winged helix-like DNA-binding domain superfamily/Winged helix DNA-binding domain"/>
    <property type="match status" value="1"/>
</dbReference>
<evidence type="ECO:0000256" key="3">
    <source>
        <dbReference type="ARBA" id="ARBA00023163"/>
    </source>
</evidence>
<keyword evidence="2" id="KW-0238">DNA-binding</keyword>
<dbReference type="InterPro" id="IPR011991">
    <property type="entry name" value="ArsR-like_HTH"/>
</dbReference>
<dbReference type="PROSITE" id="PS50987">
    <property type="entry name" value="HTH_ARSR_2"/>
    <property type="match status" value="1"/>
</dbReference>
<accession>A0A1J1CF98</accession>
<dbReference type="SUPFAM" id="SSF46785">
    <property type="entry name" value="Winged helix' DNA-binding domain"/>
    <property type="match status" value="1"/>
</dbReference>
<evidence type="ECO:0000256" key="2">
    <source>
        <dbReference type="ARBA" id="ARBA00023125"/>
    </source>
</evidence>
<gene>
    <name evidence="5" type="ORF">Cabys_3863</name>
</gene>
<dbReference type="InterPro" id="IPR036390">
    <property type="entry name" value="WH_DNA-bd_sf"/>
</dbReference>
<dbReference type="InterPro" id="IPR036388">
    <property type="entry name" value="WH-like_DNA-bd_sf"/>
</dbReference>
<reference evidence="5 6" key="1">
    <citation type="submission" date="2016-11" db="EMBL/GenBank/DDBJ databases">
        <title>Genomic analysis of Caldithrix abyssi and proposal of a novel bacterial phylum Caldithrichaeota.</title>
        <authorList>
            <person name="Kublanov I."/>
            <person name="Sigalova O."/>
            <person name="Gavrilov S."/>
            <person name="Lebedinsky A."/>
            <person name="Ivanova N."/>
            <person name="Daum C."/>
            <person name="Reddy T."/>
            <person name="Klenk H.P."/>
            <person name="Goker M."/>
            <person name="Reva O."/>
            <person name="Miroshnichenko M."/>
            <person name="Kyprides N."/>
            <person name="Woyke T."/>
            <person name="Gelfand M."/>
        </authorList>
    </citation>
    <scope>NUCLEOTIDE SEQUENCE [LARGE SCALE GENOMIC DNA]</scope>
    <source>
        <strain evidence="5 6">LF13</strain>
    </source>
</reference>
<dbReference type="SMART" id="SM00418">
    <property type="entry name" value="HTH_ARSR"/>
    <property type="match status" value="1"/>
</dbReference>
<keyword evidence="1" id="KW-0805">Transcription regulation</keyword>
<dbReference type="InterPro" id="IPR001845">
    <property type="entry name" value="HTH_ArsR_DNA-bd_dom"/>
</dbReference>
<dbReference type="GO" id="GO:0003677">
    <property type="term" value="F:DNA binding"/>
    <property type="evidence" value="ECO:0007669"/>
    <property type="project" value="UniProtKB-KW"/>
</dbReference>
<evidence type="ECO:0000313" key="6">
    <source>
        <dbReference type="Proteomes" id="UP000183868"/>
    </source>
</evidence>